<evidence type="ECO:0000313" key="2">
    <source>
        <dbReference type="Proteomes" id="UP000311713"/>
    </source>
</evidence>
<dbReference type="RefSeq" id="WP_139640426.1">
    <property type="nucleotide sequence ID" value="NZ_BAAAZS010000164.1"/>
</dbReference>
<protein>
    <submittedName>
        <fullName evidence="1">Transferase</fullName>
    </submittedName>
</protein>
<dbReference type="OrthoDB" id="3517562at2"/>
<dbReference type="Proteomes" id="UP000311713">
    <property type="component" value="Unassembled WGS sequence"/>
</dbReference>
<dbReference type="GO" id="GO:0016740">
    <property type="term" value="F:transferase activity"/>
    <property type="evidence" value="ECO:0007669"/>
    <property type="project" value="UniProtKB-KW"/>
</dbReference>
<evidence type="ECO:0000313" key="1">
    <source>
        <dbReference type="EMBL" id="TNM33328.1"/>
    </source>
</evidence>
<comment type="caution">
    <text evidence="1">The sequence shown here is derived from an EMBL/GenBank/DDBJ whole genome shotgun (WGS) entry which is preliminary data.</text>
</comment>
<dbReference type="EMBL" id="VDGT01000002">
    <property type="protein sequence ID" value="TNM33328.1"/>
    <property type="molecule type" value="Genomic_DNA"/>
</dbReference>
<dbReference type="AlphaFoldDB" id="A0A5C4VBR4"/>
<gene>
    <name evidence="1" type="ORF">FH715_02860</name>
</gene>
<name>A0A5C4VBR4_9ACTN</name>
<reference evidence="1 2" key="1">
    <citation type="submission" date="2019-06" db="EMBL/GenBank/DDBJ databases">
        <title>Draft genome of Streptomyces sedi sp. JCM16909.</title>
        <authorList>
            <person name="Klykleung N."/>
            <person name="Tanasupawat S."/>
            <person name="Kudo T."/>
            <person name="Yuki M."/>
            <person name="Ohkuma M."/>
        </authorList>
    </citation>
    <scope>NUCLEOTIDE SEQUENCE [LARGE SCALE GENOMIC DNA]</scope>
    <source>
        <strain evidence="1 2">JCM 16909</strain>
    </source>
</reference>
<accession>A0A5C4VBR4</accession>
<sequence>MSQATVVEAPRVDCRVDEEGRLRFELELPEATAPQLLLRLRPKKGEEETTGHAVELVEVAETPGRWRAEIGSNPRLREGRWDTYVLADPERPRARLLPGLRDLRALAPTAPVEPLLSDGVLRVRLPYRTKDGFLAVRAWQRDGHAEVDEVRPEPEGVTVRGRLLGREFGPGAAVVLRRRGKAGPEREAALEPGEDGAFTFTADYRALPTEAGATSVWNVFVRPAADARPVRVARLLDDIPDRKAVFVYPEATVGSAVFRPYFTIDNDVSIQVSPGD</sequence>
<proteinExistence type="predicted"/>
<keyword evidence="2" id="KW-1185">Reference proteome</keyword>
<organism evidence="1 2">
    <name type="scientific">Streptomyces sedi</name>
    <dbReference type="NCBI Taxonomy" id="555059"/>
    <lineage>
        <taxon>Bacteria</taxon>
        <taxon>Bacillati</taxon>
        <taxon>Actinomycetota</taxon>
        <taxon>Actinomycetes</taxon>
        <taxon>Kitasatosporales</taxon>
        <taxon>Streptomycetaceae</taxon>
        <taxon>Streptomyces</taxon>
    </lineage>
</organism>
<keyword evidence="1" id="KW-0808">Transferase</keyword>